<dbReference type="PANTHER" id="PTHR20765:SF1">
    <property type="entry name" value="EQUILIBRATIVE NUCLEOBASE TRANSPORTER 1"/>
    <property type="match status" value="1"/>
</dbReference>
<name>E4XC24_OIKDI</name>
<evidence type="ECO:0008006" key="4">
    <source>
        <dbReference type="Google" id="ProtNLM"/>
    </source>
</evidence>
<dbReference type="InterPro" id="IPR027197">
    <property type="entry name" value="SLC43A3"/>
</dbReference>
<dbReference type="SUPFAM" id="SSF103473">
    <property type="entry name" value="MFS general substrate transporter"/>
    <property type="match status" value="1"/>
</dbReference>
<evidence type="ECO:0000313" key="3">
    <source>
        <dbReference type="Proteomes" id="UP000001307"/>
    </source>
</evidence>
<evidence type="ECO:0000256" key="1">
    <source>
        <dbReference type="SAM" id="Phobius"/>
    </source>
</evidence>
<keyword evidence="1" id="KW-0812">Transmembrane</keyword>
<feature type="transmembrane region" description="Helical" evidence="1">
    <location>
        <begin position="159"/>
        <end position="181"/>
    </location>
</feature>
<accession>E4XC24</accession>
<dbReference type="Proteomes" id="UP000001307">
    <property type="component" value="Unassembled WGS sequence"/>
</dbReference>
<sequence length="307" mass="34980">MKRFHGEKRALVVTFLNGVYDSSSCTFMLLKVIYELGATYRQLFLGLVSLTFVMWLRTFFCMPKHAIPWPLTDIFEFSWRDWKNTKQARESGSITSCKSDDRFLCTRWVDIKANLLTKNFIFMNLWYIVANLRHVFFISAFNAWVTINCDSECACISSWTSFFGILQFFGVAVAPLMGAFINSVASRFEDETSAKNISCGSSLVLASLLGILLSTSSLILESVGNNQKYIFIFSTCLFEIFFRSSVYSSQANYVATLFPFQQFGVLYGFSMSIAGLTGFLSIPLFTFVMNSLQGYRSSKFKSNYYIL</sequence>
<feature type="transmembrane region" description="Helical" evidence="1">
    <location>
        <begin position="43"/>
        <end position="60"/>
    </location>
</feature>
<keyword evidence="1" id="KW-0472">Membrane</keyword>
<dbReference type="EMBL" id="FN653035">
    <property type="protein sequence ID" value="CBY09149.1"/>
    <property type="molecule type" value="Genomic_DNA"/>
</dbReference>
<organism evidence="2">
    <name type="scientific">Oikopleura dioica</name>
    <name type="common">Tunicate</name>
    <dbReference type="NCBI Taxonomy" id="34765"/>
    <lineage>
        <taxon>Eukaryota</taxon>
        <taxon>Metazoa</taxon>
        <taxon>Chordata</taxon>
        <taxon>Tunicata</taxon>
        <taxon>Appendicularia</taxon>
        <taxon>Copelata</taxon>
        <taxon>Oikopleuridae</taxon>
        <taxon>Oikopleura</taxon>
    </lineage>
</organism>
<keyword evidence="3" id="KW-1185">Reference proteome</keyword>
<dbReference type="OrthoDB" id="330047at2759"/>
<dbReference type="AlphaFoldDB" id="E4XC24"/>
<reference evidence="2" key="1">
    <citation type="journal article" date="2010" name="Science">
        <title>Plasticity of animal genome architecture unmasked by rapid evolution of a pelagic tunicate.</title>
        <authorList>
            <person name="Denoeud F."/>
            <person name="Henriet S."/>
            <person name="Mungpakdee S."/>
            <person name="Aury J.M."/>
            <person name="Da Silva C."/>
            <person name="Brinkmann H."/>
            <person name="Mikhaleva J."/>
            <person name="Olsen L.C."/>
            <person name="Jubin C."/>
            <person name="Canestro C."/>
            <person name="Bouquet J.M."/>
            <person name="Danks G."/>
            <person name="Poulain J."/>
            <person name="Campsteijn C."/>
            <person name="Adamski M."/>
            <person name="Cross I."/>
            <person name="Yadetie F."/>
            <person name="Muffato M."/>
            <person name="Louis A."/>
            <person name="Butcher S."/>
            <person name="Tsagkogeorga G."/>
            <person name="Konrad A."/>
            <person name="Singh S."/>
            <person name="Jensen M.F."/>
            <person name="Cong E.H."/>
            <person name="Eikeseth-Otteraa H."/>
            <person name="Noel B."/>
            <person name="Anthouard V."/>
            <person name="Porcel B.M."/>
            <person name="Kachouri-Lafond R."/>
            <person name="Nishino A."/>
            <person name="Ugolini M."/>
            <person name="Chourrout P."/>
            <person name="Nishida H."/>
            <person name="Aasland R."/>
            <person name="Huzurbazar S."/>
            <person name="Westhof E."/>
            <person name="Delsuc F."/>
            <person name="Lehrach H."/>
            <person name="Reinhardt R."/>
            <person name="Weissenbach J."/>
            <person name="Roy S.W."/>
            <person name="Artiguenave F."/>
            <person name="Postlethwait J.H."/>
            <person name="Manak J.R."/>
            <person name="Thompson E.M."/>
            <person name="Jaillon O."/>
            <person name="Du Pasquier L."/>
            <person name="Boudinot P."/>
            <person name="Liberles D.A."/>
            <person name="Volff J.N."/>
            <person name="Philippe H."/>
            <person name="Lenhard B."/>
            <person name="Roest Crollius H."/>
            <person name="Wincker P."/>
            <person name="Chourrout D."/>
        </authorList>
    </citation>
    <scope>NUCLEOTIDE SEQUENCE [LARGE SCALE GENOMIC DNA]</scope>
</reference>
<protein>
    <recommendedName>
        <fullName evidence="4">Solute carrier family 43 member 3</fullName>
    </recommendedName>
</protein>
<dbReference type="InterPro" id="IPR036259">
    <property type="entry name" value="MFS_trans_sf"/>
</dbReference>
<feature type="transmembrane region" description="Helical" evidence="1">
    <location>
        <begin position="201"/>
        <end position="220"/>
    </location>
</feature>
<dbReference type="InParanoid" id="E4XC24"/>
<evidence type="ECO:0000313" key="2">
    <source>
        <dbReference type="EMBL" id="CBY09149.1"/>
    </source>
</evidence>
<feature type="transmembrane region" description="Helical" evidence="1">
    <location>
        <begin position="229"/>
        <end position="246"/>
    </location>
</feature>
<feature type="transmembrane region" description="Helical" evidence="1">
    <location>
        <begin position="266"/>
        <end position="289"/>
    </location>
</feature>
<proteinExistence type="predicted"/>
<dbReference type="PANTHER" id="PTHR20765">
    <property type="entry name" value="SOLUTE CARRIER FAMILY 43 MEMBER 3-RELATED"/>
    <property type="match status" value="1"/>
</dbReference>
<keyword evidence="1" id="KW-1133">Transmembrane helix</keyword>
<feature type="transmembrane region" description="Helical" evidence="1">
    <location>
        <begin position="125"/>
        <end position="147"/>
    </location>
</feature>
<gene>
    <name evidence="2" type="ORF">GSOID_T00007676001</name>
</gene>